<protein>
    <submittedName>
        <fullName evidence="1">Uncharacterized protein</fullName>
    </submittedName>
</protein>
<evidence type="ECO:0000313" key="2">
    <source>
        <dbReference type="Proteomes" id="UP001396334"/>
    </source>
</evidence>
<gene>
    <name evidence="1" type="ORF">V6N11_037837</name>
</gene>
<keyword evidence="2" id="KW-1185">Reference proteome</keyword>
<sequence length="134" mass="15198">MALNCSARKKLEHLGADLAVWQSKRRRRAVHRRNALQSRIDHLLVQPITEANMHELRSSKKELHGNLTRDQHYWRQCSRVAGLGNGNCPLGCAHLETGLHAFQECSYVQEVFVEADLVGYLPNTISLGKLSRCL</sequence>
<proteinExistence type="predicted"/>
<name>A0ABR2A5L9_9ROSI</name>
<reference evidence="1 2" key="1">
    <citation type="journal article" date="2024" name="G3 (Bethesda)">
        <title>Genome assembly of Hibiscus sabdariffa L. provides insights into metabolisms of medicinal natural products.</title>
        <authorList>
            <person name="Kim T."/>
        </authorList>
    </citation>
    <scope>NUCLEOTIDE SEQUENCE [LARGE SCALE GENOMIC DNA]</scope>
    <source>
        <strain evidence="1">TK-2024</strain>
        <tissue evidence="1">Old leaves</tissue>
    </source>
</reference>
<comment type="caution">
    <text evidence="1">The sequence shown here is derived from an EMBL/GenBank/DDBJ whole genome shotgun (WGS) entry which is preliminary data.</text>
</comment>
<dbReference type="EMBL" id="JBBPBN010000353">
    <property type="protein sequence ID" value="KAK8488343.1"/>
    <property type="molecule type" value="Genomic_DNA"/>
</dbReference>
<organism evidence="1 2">
    <name type="scientific">Hibiscus sabdariffa</name>
    <name type="common">roselle</name>
    <dbReference type="NCBI Taxonomy" id="183260"/>
    <lineage>
        <taxon>Eukaryota</taxon>
        <taxon>Viridiplantae</taxon>
        <taxon>Streptophyta</taxon>
        <taxon>Embryophyta</taxon>
        <taxon>Tracheophyta</taxon>
        <taxon>Spermatophyta</taxon>
        <taxon>Magnoliopsida</taxon>
        <taxon>eudicotyledons</taxon>
        <taxon>Gunneridae</taxon>
        <taxon>Pentapetalae</taxon>
        <taxon>rosids</taxon>
        <taxon>malvids</taxon>
        <taxon>Malvales</taxon>
        <taxon>Malvaceae</taxon>
        <taxon>Malvoideae</taxon>
        <taxon>Hibiscus</taxon>
    </lineage>
</organism>
<evidence type="ECO:0000313" key="1">
    <source>
        <dbReference type="EMBL" id="KAK8488343.1"/>
    </source>
</evidence>
<dbReference type="Proteomes" id="UP001396334">
    <property type="component" value="Unassembled WGS sequence"/>
</dbReference>
<accession>A0ABR2A5L9</accession>